<comment type="subcellular location">
    <subcellularLocation>
        <location evidence="8">Cell membrane</location>
        <topology evidence="8">Peripheral membrane protein</topology>
    </subcellularLocation>
    <subcellularLocation>
        <location evidence="1">Membrane</location>
    </subcellularLocation>
</comment>
<dbReference type="PRINTS" id="PR00125">
    <property type="entry name" value="ATPASEDELTA"/>
</dbReference>
<keyword evidence="10" id="KW-1185">Reference proteome</keyword>
<dbReference type="NCBIfam" id="NF009967">
    <property type="entry name" value="PRK13430.1"/>
    <property type="match status" value="1"/>
</dbReference>
<comment type="similarity">
    <text evidence="8">Belongs to the ATPase delta chain family.</text>
</comment>
<dbReference type="GO" id="GO:0046933">
    <property type="term" value="F:proton-transporting ATP synthase activity, rotational mechanism"/>
    <property type="evidence" value="ECO:0007669"/>
    <property type="project" value="UniProtKB-UniRule"/>
</dbReference>
<evidence type="ECO:0000256" key="8">
    <source>
        <dbReference type="HAMAP-Rule" id="MF_01416"/>
    </source>
</evidence>
<dbReference type="eggNOG" id="COG0712">
    <property type="taxonomic scope" value="Bacteria"/>
</dbReference>
<organism evidence="9 10">
    <name type="scientific">Knoellia aerolata DSM 18566</name>
    <dbReference type="NCBI Taxonomy" id="1385519"/>
    <lineage>
        <taxon>Bacteria</taxon>
        <taxon>Bacillati</taxon>
        <taxon>Actinomycetota</taxon>
        <taxon>Actinomycetes</taxon>
        <taxon>Micrococcales</taxon>
        <taxon>Intrasporangiaceae</taxon>
        <taxon>Knoellia</taxon>
    </lineage>
</organism>
<dbReference type="EMBL" id="AVPL01000056">
    <property type="protein sequence ID" value="KGN40041.1"/>
    <property type="molecule type" value="Genomic_DNA"/>
</dbReference>
<dbReference type="Gene3D" id="1.10.520.20">
    <property type="entry name" value="N-terminal domain of the delta subunit of the F1F0-ATP synthase"/>
    <property type="match status" value="1"/>
</dbReference>
<evidence type="ECO:0000256" key="1">
    <source>
        <dbReference type="ARBA" id="ARBA00004370"/>
    </source>
</evidence>
<dbReference type="HAMAP" id="MF_01416">
    <property type="entry name" value="ATP_synth_delta_bact"/>
    <property type="match status" value="1"/>
</dbReference>
<keyword evidence="7 8" id="KW-0066">ATP synthesis</keyword>
<evidence type="ECO:0000256" key="4">
    <source>
        <dbReference type="ARBA" id="ARBA00023065"/>
    </source>
</evidence>
<dbReference type="PROSITE" id="PS00389">
    <property type="entry name" value="ATPASE_DELTA"/>
    <property type="match status" value="1"/>
</dbReference>
<dbReference type="SUPFAM" id="SSF47928">
    <property type="entry name" value="N-terminal domain of the delta subunit of the F1F0-ATP synthase"/>
    <property type="match status" value="1"/>
</dbReference>
<name>A0A0A0JWU5_9MICO</name>
<dbReference type="InterPro" id="IPR020781">
    <property type="entry name" value="ATPase_OSCP/d_CS"/>
</dbReference>
<protein>
    <recommendedName>
        <fullName evidence="8">ATP synthase subunit delta</fullName>
    </recommendedName>
    <alternativeName>
        <fullName evidence="8">ATP synthase F(1) sector subunit delta</fullName>
    </alternativeName>
    <alternativeName>
        <fullName evidence="8">F-type ATPase subunit delta</fullName>
        <shortName evidence="8">F-ATPase subunit delta</shortName>
    </alternativeName>
</protein>
<evidence type="ECO:0000313" key="10">
    <source>
        <dbReference type="Proteomes" id="UP000030013"/>
    </source>
</evidence>
<dbReference type="PANTHER" id="PTHR11910">
    <property type="entry name" value="ATP SYNTHASE DELTA CHAIN"/>
    <property type="match status" value="1"/>
</dbReference>
<evidence type="ECO:0000256" key="5">
    <source>
        <dbReference type="ARBA" id="ARBA00023136"/>
    </source>
</evidence>
<dbReference type="InterPro" id="IPR026015">
    <property type="entry name" value="ATP_synth_OSCP/delta_N_sf"/>
</dbReference>
<evidence type="ECO:0000256" key="6">
    <source>
        <dbReference type="ARBA" id="ARBA00023196"/>
    </source>
</evidence>
<sequence length="260" mass="27881">MAAEKALDSALEGVDRAALAEELFAIAGAIDGDIALRRAFADPSREGDAKRALADRLFGGKVSEAAVTLTGEVVAQRWAEEGDLSDTLEALAVSALLASAEKAGAIDDVEDQLFRFERIVAGDTRLRDTLGSRNTDAEGKAGIVRALLEGKAAPETLRLVEQAVLKSRGRRLDRVLEGYLKLAAQRRDELTALVTVAIPLDPQQESRLTSALASIYDKRVSLQTVLDPTVVGGIRIQIGDEVVDGTVLRRLDRVRRDLAG</sequence>
<accession>A0A0A0JWU5</accession>
<evidence type="ECO:0000256" key="2">
    <source>
        <dbReference type="ARBA" id="ARBA00022448"/>
    </source>
</evidence>
<dbReference type="Proteomes" id="UP000030013">
    <property type="component" value="Unassembled WGS sequence"/>
</dbReference>
<dbReference type="InterPro" id="IPR000711">
    <property type="entry name" value="ATPase_OSCP/dsu"/>
</dbReference>
<keyword evidence="2 8" id="KW-0813">Transport</keyword>
<evidence type="ECO:0000256" key="3">
    <source>
        <dbReference type="ARBA" id="ARBA00022781"/>
    </source>
</evidence>
<comment type="function">
    <text evidence="8">F(1)F(0) ATP synthase produces ATP from ADP in the presence of a proton or sodium gradient. F-type ATPases consist of two structural domains, F(1) containing the extramembraneous catalytic core and F(0) containing the membrane proton channel, linked together by a central stalk and a peripheral stalk. During catalysis, ATP synthesis in the catalytic domain of F(1) is coupled via a rotary mechanism of the central stalk subunits to proton translocation.</text>
</comment>
<dbReference type="NCBIfam" id="TIGR01145">
    <property type="entry name" value="ATP_synt_delta"/>
    <property type="match status" value="1"/>
</dbReference>
<dbReference type="Pfam" id="PF00213">
    <property type="entry name" value="OSCP"/>
    <property type="match status" value="1"/>
</dbReference>
<keyword evidence="8" id="KW-1003">Cell membrane</keyword>
<comment type="caution">
    <text evidence="9">The sequence shown here is derived from an EMBL/GenBank/DDBJ whole genome shotgun (WGS) entry which is preliminary data.</text>
</comment>
<keyword evidence="3 8" id="KW-0375">Hydrogen ion transport</keyword>
<keyword evidence="6 8" id="KW-0139">CF(1)</keyword>
<reference evidence="9 10" key="1">
    <citation type="submission" date="2013-08" db="EMBL/GenBank/DDBJ databases">
        <title>The genome sequence of Knoellia aerolata.</title>
        <authorList>
            <person name="Zhu W."/>
            <person name="Wang G."/>
        </authorList>
    </citation>
    <scope>NUCLEOTIDE SEQUENCE [LARGE SCALE GENOMIC DNA]</scope>
    <source>
        <strain evidence="9 10">DSM 18566</strain>
    </source>
</reference>
<comment type="function">
    <text evidence="8">This protein is part of the stalk that links CF(0) to CF(1). It either transmits conformational changes from CF(0) to CF(1) or is implicated in proton conduction.</text>
</comment>
<dbReference type="AlphaFoldDB" id="A0A0A0JWU5"/>
<dbReference type="STRING" id="1385519.N801_16715"/>
<evidence type="ECO:0000256" key="7">
    <source>
        <dbReference type="ARBA" id="ARBA00023310"/>
    </source>
</evidence>
<dbReference type="GO" id="GO:0045259">
    <property type="term" value="C:proton-transporting ATP synthase complex"/>
    <property type="evidence" value="ECO:0007669"/>
    <property type="project" value="UniProtKB-KW"/>
</dbReference>
<keyword evidence="5 8" id="KW-0472">Membrane</keyword>
<dbReference type="GO" id="GO:0005886">
    <property type="term" value="C:plasma membrane"/>
    <property type="evidence" value="ECO:0007669"/>
    <property type="project" value="UniProtKB-SubCell"/>
</dbReference>
<gene>
    <name evidence="8" type="primary">atpH</name>
    <name evidence="9" type="ORF">N801_16715</name>
</gene>
<keyword evidence="4 8" id="KW-0406">Ion transport</keyword>
<proteinExistence type="inferred from homology"/>
<evidence type="ECO:0000313" key="9">
    <source>
        <dbReference type="EMBL" id="KGN40041.1"/>
    </source>
</evidence>